<feature type="domain" description="Cyclin-like" evidence="3">
    <location>
        <begin position="90"/>
        <end position="176"/>
    </location>
</feature>
<dbReference type="Pfam" id="PF00134">
    <property type="entry name" value="Cyclin_N"/>
    <property type="match status" value="1"/>
</dbReference>
<dbReference type="AlphaFoldDB" id="A0AAN4ZKT4"/>
<dbReference type="InterPro" id="IPR039361">
    <property type="entry name" value="Cyclin"/>
</dbReference>
<dbReference type="PANTHER" id="PTHR10177">
    <property type="entry name" value="CYCLINS"/>
    <property type="match status" value="1"/>
</dbReference>
<protein>
    <recommendedName>
        <fullName evidence="3">Cyclin-like domain-containing protein</fullName>
    </recommendedName>
</protein>
<evidence type="ECO:0000313" key="5">
    <source>
        <dbReference type="Proteomes" id="UP001328107"/>
    </source>
</evidence>
<evidence type="ECO:0000256" key="1">
    <source>
        <dbReference type="RuleBase" id="RU000383"/>
    </source>
</evidence>
<dbReference type="Gene3D" id="1.10.472.10">
    <property type="entry name" value="Cyclin-like"/>
    <property type="match status" value="2"/>
</dbReference>
<dbReference type="InterPro" id="IPR036915">
    <property type="entry name" value="Cyclin-like_sf"/>
</dbReference>
<keyword evidence="5" id="KW-1185">Reference proteome</keyword>
<evidence type="ECO:0000256" key="2">
    <source>
        <dbReference type="SAM" id="MobiDB-lite"/>
    </source>
</evidence>
<evidence type="ECO:0000259" key="3">
    <source>
        <dbReference type="SMART" id="SM00385"/>
    </source>
</evidence>
<comment type="caution">
    <text evidence="4">The sequence shown here is derived from an EMBL/GenBank/DDBJ whole genome shotgun (WGS) entry which is preliminary data.</text>
</comment>
<feature type="region of interest" description="Disordered" evidence="2">
    <location>
        <begin position="329"/>
        <end position="379"/>
    </location>
</feature>
<organism evidence="4 5">
    <name type="scientific">Pristionchus mayeri</name>
    <dbReference type="NCBI Taxonomy" id="1317129"/>
    <lineage>
        <taxon>Eukaryota</taxon>
        <taxon>Metazoa</taxon>
        <taxon>Ecdysozoa</taxon>
        <taxon>Nematoda</taxon>
        <taxon>Chromadorea</taxon>
        <taxon>Rhabditida</taxon>
        <taxon>Rhabditina</taxon>
        <taxon>Diplogasteromorpha</taxon>
        <taxon>Diplogasteroidea</taxon>
        <taxon>Neodiplogasteridae</taxon>
        <taxon>Pristionchus</taxon>
    </lineage>
</organism>
<reference evidence="5" key="1">
    <citation type="submission" date="2022-10" db="EMBL/GenBank/DDBJ databases">
        <title>Genome assembly of Pristionchus species.</title>
        <authorList>
            <person name="Yoshida K."/>
            <person name="Sommer R.J."/>
        </authorList>
    </citation>
    <scope>NUCLEOTIDE SEQUENCE [LARGE SCALE GENOMIC DNA]</scope>
    <source>
        <strain evidence="5">RS5460</strain>
    </source>
</reference>
<dbReference type="InterPro" id="IPR006671">
    <property type="entry name" value="Cyclin_N"/>
</dbReference>
<feature type="non-terminal residue" evidence="4">
    <location>
        <position position="1"/>
    </location>
</feature>
<comment type="similarity">
    <text evidence="1">Belongs to the cyclin family.</text>
</comment>
<evidence type="ECO:0000313" key="4">
    <source>
        <dbReference type="EMBL" id="GMR42601.1"/>
    </source>
</evidence>
<feature type="region of interest" description="Disordered" evidence="2">
    <location>
        <begin position="291"/>
        <end position="316"/>
    </location>
</feature>
<sequence length="379" mass="41229">LQAAPDSLGLFFVSSLHLDSEMAPLQNGVVPSSSAPAASAATPAARLLTTLREREEERATRLGGHAAASRSLPERATGYCGRRERDRQAGWIVTVAATRLRVHVDTSCAAVAILDEVLARKGVPVKMANCVAAAALYIGRKLCEDLGDETPETFLDILGLEYSPNELRRMELVVLDVLEWDALLPSVERFASAQLQLLGYQWMVPYLRTSIEAVLVRGVTMRHYRASSLALAVVSLYLERLVPHHWLQATHTICGVMKTEPTSLIAVRESVSALLPATAADYGHRNPYAPLLLTPDDSDVEEERHEGRSPLSLSPDVPKKLSVAAAVAAKTLHHHHHQKTKAAAAAAQQHPRRPNSAAGTKDKRRRGGARNKRRVAAAH</sequence>
<dbReference type="SMART" id="SM00385">
    <property type="entry name" value="CYCLIN"/>
    <property type="match status" value="1"/>
</dbReference>
<proteinExistence type="inferred from homology"/>
<gene>
    <name evidence="4" type="ORF">PMAYCL1PPCAC_12796</name>
</gene>
<accession>A0AAN4ZKT4</accession>
<feature type="compositionally biased region" description="Basic residues" evidence="2">
    <location>
        <begin position="331"/>
        <end position="340"/>
    </location>
</feature>
<keyword evidence="1" id="KW-0195">Cyclin</keyword>
<feature type="compositionally biased region" description="Basic residues" evidence="2">
    <location>
        <begin position="362"/>
        <end position="379"/>
    </location>
</feature>
<dbReference type="SUPFAM" id="SSF47954">
    <property type="entry name" value="Cyclin-like"/>
    <property type="match status" value="1"/>
</dbReference>
<name>A0AAN4ZKT4_9BILA</name>
<dbReference type="InterPro" id="IPR013763">
    <property type="entry name" value="Cyclin-like_dom"/>
</dbReference>
<dbReference type="EMBL" id="BTRK01000003">
    <property type="protein sequence ID" value="GMR42601.1"/>
    <property type="molecule type" value="Genomic_DNA"/>
</dbReference>
<dbReference type="Proteomes" id="UP001328107">
    <property type="component" value="Unassembled WGS sequence"/>
</dbReference>